<dbReference type="GO" id="GO:0005763">
    <property type="term" value="C:mitochondrial small ribosomal subunit"/>
    <property type="evidence" value="ECO:0007669"/>
    <property type="project" value="TreeGrafter"/>
</dbReference>
<evidence type="ECO:0000256" key="2">
    <source>
        <dbReference type="ARBA" id="ARBA00022980"/>
    </source>
</evidence>
<reference evidence="4" key="1">
    <citation type="journal article" date="2019" name="J. Mol. Evol.">
        <title>Understanding the Evolution of Mitochondrial Genomes in Phaeophyceae Inferred from Mitogenomes of Ishige okamurae (Ishigeales) and Dictyopteris divaricata (Dictyotales).</title>
        <authorList>
            <person name="Liu F."/>
            <person name="Zhang Y."/>
            <person name="Bi Y."/>
            <person name="Chen W."/>
            <person name="Moejes F.W."/>
        </authorList>
    </citation>
    <scope>NUCLEOTIDE SEQUENCE</scope>
</reference>
<organism evidence="4">
    <name type="scientific">Dictyopteris divaricata</name>
    <dbReference type="NCBI Taxonomy" id="156996"/>
    <lineage>
        <taxon>Eukaryota</taxon>
        <taxon>Sar</taxon>
        <taxon>Stramenopiles</taxon>
        <taxon>Ochrophyta</taxon>
        <taxon>PX clade</taxon>
        <taxon>Phaeophyceae</taxon>
        <taxon>Dictyotales</taxon>
        <taxon>Dictyotaceae</taxon>
        <taxon>Dictyopteris</taxon>
    </lineage>
</organism>
<evidence type="ECO:0000256" key="1">
    <source>
        <dbReference type="ARBA" id="ARBA00009083"/>
    </source>
</evidence>
<keyword evidence="4" id="KW-0496">Mitochondrion</keyword>
<dbReference type="GeneID" id="40880723"/>
<comment type="similarity">
    <text evidence="1">Belongs to the universal ribosomal protein uS14 family.</text>
</comment>
<geneLocation type="mitochondrion" evidence="4"/>
<evidence type="ECO:0000256" key="3">
    <source>
        <dbReference type="ARBA" id="ARBA00023274"/>
    </source>
</evidence>
<dbReference type="Pfam" id="PF00253">
    <property type="entry name" value="Ribosomal_S14"/>
    <property type="match status" value="1"/>
</dbReference>
<name>A0A4Y5T7L9_9PHAE</name>
<dbReference type="AlphaFoldDB" id="A0A4Y5T7L9"/>
<dbReference type="GO" id="GO:0006412">
    <property type="term" value="P:translation"/>
    <property type="evidence" value="ECO:0007669"/>
    <property type="project" value="InterPro"/>
</dbReference>
<protein>
    <submittedName>
        <fullName evidence="4">Ribosomal protein S14</fullName>
    </submittedName>
</protein>
<gene>
    <name evidence="4" type="primary">rps14</name>
    <name evidence="4" type="ORF">DicdiMp37</name>
</gene>
<dbReference type="SUPFAM" id="SSF57716">
    <property type="entry name" value="Glucocorticoid receptor-like (DNA-binding domain)"/>
    <property type="match status" value="1"/>
</dbReference>
<accession>A0A4Y5T7L9</accession>
<dbReference type="PANTHER" id="PTHR19836:SF19">
    <property type="entry name" value="SMALL RIBOSOMAL SUBUNIT PROTEIN US14M"/>
    <property type="match status" value="1"/>
</dbReference>
<dbReference type="Gene3D" id="1.10.287.1480">
    <property type="match status" value="1"/>
</dbReference>
<proteinExistence type="inferred from homology"/>
<dbReference type="PANTHER" id="PTHR19836">
    <property type="entry name" value="30S RIBOSOMAL PROTEIN S14"/>
    <property type="match status" value="1"/>
</dbReference>
<sequence length="98" mass="11512">MVMTRSDYKRRVSYSLKENQRKVLKSISFNQNLSLKVRWQAQVDRSKVSRQSSLSRVRNHCVQTARSRSVIGYYKLSRLRLRKLASQGVLPGLRKASW</sequence>
<dbReference type="InterPro" id="IPR001209">
    <property type="entry name" value="Ribosomal_uS14"/>
</dbReference>
<keyword evidence="3" id="KW-0687">Ribonucleoprotein</keyword>
<evidence type="ECO:0000313" key="4">
    <source>
        <dbReference type="EMBL" id="QDB64146.1"/>
    </source>
</evidence>
<dbReference type="EMBL" id="MG940856">
    <property type="protein sequence ID" value="QDB64146.1"/>
    <property type="molecule type" value="Genomic_DNA"/>
</dbReference>
<keyword evidence="2 4" id="KW-0689">Ribosomal protein</keyword>
<dbReference type="RefSeq" id="YP_009672661.1">
    <property type="nucleotide sequence ID" value="NC_043845.1"/>
</dbReference>
<dbReference type="GO" id="GO:0003735">
    <property type="term" value="F:structural constituent of ribosome"/>
    <property type="evidence" value="ECO:0007669"/>
    <property type="project" value="InterPro"/>
</dbReference>